<dbReference type="InterPro" id="IPR027417">
    <property type="entry name" value="P-loop_NTPase"/>
</dbReference>
<gene>
    <name evidence="2" type="ORF">ACFP3R_10595</name>
</gene>
<sequence length="693" mass="75056">MARNVVSGDAGRVVQAGAVHGDVHLHAPPPPSPVVPRQLPAAPGVFTGRAAELAALDAAGTAVMISAIGGTGGIGKTWLALAWAHRNRHRFPDGQLFVDLRGFSPTGRPTDPADAVRGFLTALGVDPGALPPDLDAQTALYRSLVVDRHVLVVLDNAATADQVVPLLPGTPTCTVLVTGRVVLSSLIDRHGARHLPLDVLTRAEARDLLTARLGDRRVDAEPDVTHDLVGLCGRHPLALAIIARHAATHPTIPLAEFAAELRESGLDALDSDDPAAGLPAVLSWSLGHLTDEQRVVFALLGIAPGPDIDVPAAASLTGLPEAHRVLRVLEGASLLDRHPHGRYAMHDLVRAYAAATARDLPEPVRSAALERVVDFYLNTAHTAERLLNPHRAPIRPDPPTPGTRPLPLPDPPAGLAWLETHHPHLLAAQHTAVTRHRHQAVWHLAWVLNTFHQLKGHRHDSLAAWRAAADAAEHLPDPAIRTAVHRLLGRAHTMLGEHEQAIGHLNQALTLAEHHHDPDQQAHTHYAIARAWGQRGDDRRALGHARRALELYRDSGRAVQEATALNAVGWFAARLGDHRTARGHCRAALDLFRRHHIRDGEAAALDSLGFVDHRTGHHDRAVHHYRQALTLFRAVGYTVEVTGTLDRLGHPHTALGQVEQAREVWREALGLYRQMRCTADADRVQRQLDDLGP</sequence>
<keyword evidence="3" id="KW-1185">Reference proteome</keyword>
<dbReference type="PANTHER" id="PTHR47691">
    <property type="entry name" value="REGULATOR-RELATED"/>
    <property type="match status" value="1"/>
</dbReference>
<keyword evidence="1" id="KW-0802">TPR repeat</keyword>
<comment type="caution">
    <text evidence="2">The sequence shown here is derived from an EMBL/GenBank/DDBJ whole genome shotgun (WGS) entry which is preliminary data.</text>
</comment>
<dbReference type="SMART" id="SM00028">
    <property type="entry name" value="TPR"/>
    <property type="match status" value="5"/>
</dbReference>
<dbReference type="GO" id="GO:0005524">
    <property type="term" value="F:ATP binding"/>
    <property type="evidence" value="ECO:0007669"/>
    <property type="project" value="UniProtKB-KW"/>
</dbReference>
<protein>
    <submittedName>
        <fullName evidence="2">ATP-binding protein</fullName>
    </submittedName>
</protein>
<dbReference type="RefSeq" id="WP_380635088.1">
    <property type="nucleotide sequence ID" value="NZ_JBHSQO010000008.1"/>
</dbReference>
<dbReference type="PANTHER" id="PTHR47691:SF3">
    <property type="entry name" value="HTH-TYPE TRANSCRIPTIONAL REGULATOR RV0890C-RELATED"/>
    <property type="match status" value="1"/>
</dbReference>
<dbReference type="InterPro" id="IPR019734">
    <property type="entry name" value="TPR_rpt"/>
</dbReference>
<dbReference type="Pfam" id="PF13424">
    <property type="entry name" value="TPR_12"/>
    <property type="match status" value="2"/>
</dbReference>
<evidence type="ECO:0000256" key="1">
    <source>
        <dbReference type="PROSITE-ProRule" id="PRU00339"/>
    </source>
</evidence>
<reference evidence="3" key="1">
    <citation type="journal article" date="2019" name="Int. J. Syst. Evol. Microbiol.">
        <title>The Global Catalogue of Microorganisms (GCM) 10K type strain sequencing project: providing services to taxonomists for standard genome sequencing and annotation.</title>
        <authorList>
            <consortium name="The Broad Institute Genomics Platform"/>
            <consortium name="The Broad Institute Genome Sequencing Center for Infectious Disease"/>
            <person name="Wu L."/>
            <person name="Ma J."/>
        </authorList>
    </citation>
    <scope>NUCLEOTIDE SEQUENCE [LARGE SCALE GENOMIC DNA]</scope>
    <source>
        <strain evidence="3">CGMCC 4.7246</strain>
    </source>
</reference>
<proteinExistence type="predicted"/>
<accession>A0ABW1P3Q0</accession>
<evidence type="ECO:0000313" key="3">
    <source>
        <dbReference type="Proteomes" id="UP001596220"/>
    </source>
</evidence>
<feature type="repeat" description="TPR" evidence="1">
    <location>
        <begin position="482"/>
        <end position="515"/>
    </location>
</feature>
<dbReference type="EMBL" id="JBHSQO010000008">
    <property type="protein sequence ID" value="MFC6089720.1"/>
    <property type="molecule type" value="Genomic_DNA"/>
</dbReference>
<dbReference type="PRINTS" id="PR00364">
    <property type="entry name" value="DISEASERSIST"/>
</dbReference>
<dbReference type="PROSITE" id="PS50005">
    <property type="entry name" value="TPR"/>
    <property type="match status" value="1"/>
</dbReference>
<name>A0ABW1P3Q0_9PSEU</name>
<evidence type="ECO:0000313" key="2">
    <source>
        <dbReference type="EMBL" id="MFC6089720.1"/>
    </source>
</evidence>
<organism evidence="2 3">
    <name type="scientific">Saccharothrix lopnurensis</name>
    <dbReference type="NCBI Taxonomy" id="1670621"/>
    <lineage>
        <taxon>Bacteria</taxon>
        <taxon>Bacillati</taxon>
        <taxon>Actinomycetota</taxon>
        <taxon>Actinomycetes</taxon>
        <taxon>Pseudonocardiales</taxon>
        <taxon>Pseudonocardiaceae</taxon>
        <taxon>Saccharothrix</taxon>
    </lineage>
</organism>
<keyword evidence="2" id="KW-0547">Nucleotide-binding</keyword>
<keyword evidence="2" id="KW-0067">ATP-binding</keyword>
<dbReference type="Gene3D" id="1.25.40.10">
    <property type="entry name" value="Tetratricopeptide repeat domain"/>
    <property type="match status" value="2"/>
</dbReference>
<dbReference type="Gene3D" id="3.40.50.300">
    <property type="entry name" value="P-loop containing nucleotide triphosphate hydrolases"/>
    <property type="match status" value="1"/>
</dbReference>
<dbReference type="SUPFAM" id="SSF52540">
    <property type="entry name" value="P-loop containing nucleoside triphosphate hydrolases"/>
    <property type="match status" value="1"/>
</dbReference>
<dbReference type="InterPro" id="IPR011990">
    <property type="entry name" value="TPR-like_helical_dom_sf"/>
</dbReference>
<dbReference type="SUPFAM" id="SSF48452">
    <property type="entry name" value="TPR-like"/>
    <property type="match status" value="1"/>
</dbReference>
<dbReference type="Proteomes" id="UP001596220">
    <property type="component" value="Unassembled WGS sequence"/>
</dbReference>